<dbReference type="InterPro" id="IPR001041">
    <property type="entry name" value="2Fe-2S_ferredoxin-type"/>
</dbReference>
<name>B4S6Q5_PROA2</name>
<proteinExistence type="predicted"/>
<reference evidence="2" key="1">
    <citation type="submission" date="2008-06" db="EMBL/GenBank/DDBJ databases">
        <title>Complete sequence of chromosome of Prosthecochloris aestuarii DSM 271.</title>
        <authorList>
            <consortium name="US DOE Joint Genome Institute"/>
            <person name="Lucas S."/>
            <person name="Copeland A."/>
            <person name="Lapidus A."/>
            <person name="Glavina del Rio T."/>
            <person name="Dalin E."/>
            <person name="Tice H."/>
            <person name="Bruce D."/>
            <person name="Goodwin L."/>
            <person name="Pitluck S."/>
            <person name="Schmutz J."/>
            <person name="Larimer F."/>
            <person name="Land M."/>
            <person name="Hauser L."/>
            <person name="Kyrpides N."/>
            <person name="Anderson I."/>
            <person name="Liu Z."/>
            <person name="Li T."/>
            <person name="Zhao F."/>
            <person name="Overmann J."/>
            <person name="Bryant D.A."/>
            <person name="Richardson P."/>
        </authorList>
    </citation>
    <scope>NUCLEOTIDE SEQUENCE [LARGE SCALE GENOMIC DNA]</scope>
    <source>
        <strain evidence="2">DSM 271</strain>
    </source>
</reference>
<evidence type="ECO:0000259" key="1">
    <source>
        <dbReference type="PROSITE" id="PS51085"/>
    </source>
</evidence>
<keyword evidence="3" id="KW-1185">Reference proteome</keyword>
<dbReference type="KEGG" id="paa:Paes_0763"/>
<dbReference type="HOGENOM" id="CLU_087598_0_0_10"/>
<sequence length="228" mass="24252">MVIYINDKAYEARPGDLLLDVAKKNKAHIGYICGGGGICQSCFVYVREGMDCLSEKSSVENAFISDKLQDAGGRLACQTKIVKEGNIRLLSRAEQLRRIVLGLNIPGFISYAQTIGYNVFNQLPSGVGNIVSRVQEGKIDPGRSLQNIAMGIGPAALLAGNTIMENFSFLEGPVTLVSNGAKGVVDAASDTVCQISGGRLHLPGTSCKTCEEAPVIERVQITTGKTSQ</sequence>
<dbReference type="AlphaFoldDB" id="B4S6Q5"/>
<dbReference type="SUPFAM" id="SSF54292">
    <property type="entry name" value="2Fe-2S ferredoxin-like"/>
    <property type="match status" value="1"/>
</dbReference>
<dbReference type="eggNOG" id="COG0633">
    <property type="taxonomic scope" value="Bacteria"/>
</dbReference>
<dbReference type="RefSeq" id="WP_012505347.1">
    <property type="nucleotide sequence ID" value="NC_011059.1"/>
</dbReference>
<dbReference type="Pfam" id="PF00111">
    <property type="entry name" value="Fer2"/>
    <property type="match status" value="1"/>
</dbReference>
<dbReference type="STRING" id="290512.Paes_0763"/>
<gene>
    <name evidence="2" type="ordered locus">Paes_0763</name>
</gene>
<dbReference type="InterPro" id="IPR036010">
    <property type="entry name" value="2Fe-2S_ferredoxin-like_sf"/>
</dbReference>
<feature type="domain" description="2Fe-2S ferredoxin-type" evidence="1">
    <location>
        <begin position="1"/>
        <end position="95"/>
    </location>
</feature>
<dbReference type="Gene3D" id="3.10.20.30">
    <property type="match status" value="1"/>
</dbReference>
<evidence type="ECO:0000313" key="2">
    <source>
        <dbReference type="EMBL" id="ACF45810.1"/>
    </source>
</evidence>
<protein>
    <submittedName>
        <fullName evidence="2">Ferredoxin</fullName>
    </submittedName>
</protein>
<evidence type="ECO:0000313" key="3">
    <source>
        <dbReference type="Proteomes" id="UP000002725"/>
    </source>
</evidence>
<organism evidence="2 3">
    <name type="scientific">Prosthecochloris aestuarii (strain DSM 271 / SK 413)</name>
    <dbReference type="NCBI Taxonomy" id="290512"/>
    <lineage>
        <taxon>Bacteria</taxon>
        <taxon>Pseudomonadati</taxon>
        <taxon>Chlorobiota</taxon>
        <taxon>Chlorobiia</taxon>
        <taxon>Chlorobiales</taxon>
        <taxon>Chlorobiaceae</taxon>
        <taxon>Prosthecochloris</taxon>
    </lineage>
</organism>
<dbReference type="EMBL" id="CP001108">
    <property type="protein sequence ID" value="ACF45810.1"/>
    <property type="molecule type" value="Genomic_DNA"/>
</dbReference>
<accession>B4S6Q5</accession>
<dbReference type="InterPro" id="IPR012675">
    <property type="entry name" value="Beta-grasp_dom_sf"/>
</dbReference>
<dbReference type="Proteomes" id="UP000002725">
    <property type="component" value="Chromosome"/>
</dbReference>
<dbReference type="PROSITE" id="PS51085">
    <property type="entry name" value="2FE2S_FER_2"/>
    <property type="match status" value="1"/>
</dbReference>
<dbReference type="GO" id="GO:0051536">
    <property type="term" value="F:iron-sulfur cluster binding"/>
    <property type="evidence" value="ECO:0007669"/>
    <property type="project" value="InterPro"/>
</dbReference>